<reference evidence="2 3" key="1">
    <citation type="journal article" date="2019" name="Int. J. Syst. Evol. Microbiol.">
        <title>The Global Catalogue of Microorganisms (GCM) 10K type strain sequencing project: providing services to taxonomists for standard genome sequencing and annotation.</title>
        <authorList>
            <consortium name="The Broad Institute Genomics Platform"/>
            <consortium name="The Broad Institute Genome Sequencing Center for Infectious Disease"/>
            <person name="Wu L."/>
            <person name="Ma J."/>
        </authorList>
    </citation>
    <scope>NUCLEOTIDE SEQUENCE [LARGE SCALE GENOMIC DNA]</scope>
    <source>
        <strain evidence="2 3">PSR21</strain>
    </source>
</reference>
<dbReference type="AlphaFoldDB" id="A0ABD6A700"/>
<evidence type="ECO:0000256" key="1">
    <source>
        <dbReference type="SAM" id="MobiDB-lite"/>
    </source>
</evidence>
<dbReference type="EMBL" id="JBHTBF010000002">
    <property type="protein sequence ID" value="MFC7316379.1"/>
    <property type="molecule type" value="Genomic_DNA"/>
</dbReference>
<comment type="caution">
    <text evidence="2">The sequence shown here is derived from an EMBL/GenBank/DDBJ whole genome shotgun (WGS) entry which is preliminary data.</text>
</comment>
<evidence type="ECO:0000313" key="3">
    <source>
        <dbReference type="Proteomes" id="UP001596547"/>
    </source>
</evidence>
<keyword evidence="3" id="KW-1185">Reference proteome</keyword>
<sequence length="110" mass="12337">MSEKSLPDGWRESDVDRNVTERYNPRPPILYESEEGDVSVQIVPYGQNVSHDDPDRWRVALRRGTTLDPGRAEAAAEVQGRDAAMAVARDLMTAYNEHGDVRGARDAVRE</sequence>
<dbReference type="GeneID" id="79313903"/>
<feature type="compositionally biased region" description="Basic and acidic residues" evidence="1">
    <location>
        <begin position="1"/>
        <end position="24"/>
    </location>
</feature>
<accession>A0ABD6A700</accession>
<gene>
    <name evidence="2" type="ORF">ACFQPE_06150</name>
</gene>
<dbReference type="Proteomes" id="UP001596547">
    <property type="component" value="Unassembled WGS sequence"/>
</dbReference>
<organism evidence="2 3">
    <name type="scientific">Halomarina halobia</name>
    <dbReference type="NCBI Taxonomy" id="3033386"/>
    <lineage>
        <taxon>Archaea</taxon>
        <taxon>Methanobacteriati</taxon>
        <taxon>Methanobacteriota</taxon>
        <taxon>Stenosarchaea group</taxon>
        <taxon>Halobacteria</taxon>
        <taxon>Halobacteriales</taxon>
        <taxon>Natronomonadaceae</taxon>
        <taxon>Halomarina</taxon>
    </lineage>
</organism>
<name>A0ABD6A700_9EURY</name>
<dbReference type="RefSeq" id="WP_276304363.1">
    <property type="nucleotide sequence ID" value="NZ_CP119992.1"/>
</dbReference>
<protein>
    <submittedName>
        <fullName evidence="2">Uncharacterized protein</fullName>
    </submittedName>
</protein>
<feature type="region of interest" description="Disordered" evidence="1">
    <location>
        <begin position="1"/>
        <end position="30"/>
    </location>
</feature>
<proteinExistence type="predicted"/>
<evidence type="ECO:0000313" key="2">
    <source>
        <dbReference type="EMBL" id="MFC7316379.1"/>
    </source>
</evidence>